<feature type="compositionally biased region" description="Polar residues" evidence="1">
    <location>
        <begin position="9"/>
        <end position="23"/>
    </location>
</feature>
<evidence type="ECO:0000256" key="1">
    <source>
        <dbReference type="SAM" id="MobiDB-lite"/>
    </source>
</evidence>
<feature type="region of interest" description="Disordered" evidence="1">
    <location>
        <begin position="1"/>
        <end position="26"/>
    </location>
</feature>
<evidence type="ECO:0000313" key="2">
    <source>
        <dbReference type="EMBL" id="GAA0745368.1"/>
    </source>
</evidence>
<sequence length="47" mass="5420">MMSERHKNQSGTYFESDKGNYNNAHPDAYDEDKIKLLLTLTESIISN</sequence>
<proteinExistence type="predicted"/>
<keyword evidence="3" id="KW-1185">Reference proteome</keyword>
<accession>A0ABN1JRP9</accession>
<gene>
    <name evidence="2" type="ORF">GCM10009431_20370</name>
</gene>
<dbReference type="Proteomes" id="UP001500736">
    <property type="component" value="Unassembled WGS sequence"/>
</dbReference>
<dbReference type="EMBL" id="BAAAGF010000003">
    <property type="protein sequence ID" value="GAA0745368.1"/>
    <property type="molecule type" value="Genomic_DNA"/>
</dbReference>
<organism evidence="2 3">
    <name type="scientific">Gaetbulibacter jejuensis</name>
    <dbReference type="NCBI Taxonomy" id="584607"/>
    <lineage>
        <taxon>Bacteria</taxon>
        <taxon>Pseudomonadati</taxon>
        <taxon>Bacteroidota</taxon>
        <taxon>Flavobacteriia</taxon>
        <taxon>Flavobacteriales</taxon>
        <taxon>Flavobacteriaceae</taxon>
        <taxon>Gaetbulibacter</taxon>
    </lineage>
</organism>
<name>A0ABN1JRP9_9FLAO</name>
<evidence type="ECO:0000313" key="3">
    <source>
        <dbReference type="Proteomes" id="UP001500736"/>
    </source>
</evidence>
<protein>
    <submittedName>
        <fullName evidence="2">Uncharacterized protein</fullName>
    </submittedName>
</protein>
<dbReference type="RefSeq" id="WP_343798015.1">
    <property type="nucleotide sequence ID" value="NZ_BAAAGF010000003.1"/>
</dbReference>
<reference evidence="2 3" key="1">
    <citation type="journal article" date="2019" name="Int. J. Syst. Evol. Microbiol.">
        <title>The Global Catalogue of Microorganisms (GCM) 10K type strain sequencing project: providing services to taxonomists for standard genome sequencing and annotation.</title>
        <authorList>
            <consortium name="The Broad Institute Genomics Platform"/>
            <consortium name="The Broad Institute Genome Sequencing Center for Infectious Disease"/>
            <person name="Wu L."/>
            <person name="Ma J."/>
        </authorList>
    </citation>
    <scope>NUCLEOTIDE SEQUENCE [LARGE SCALE GENOMIC DNA]</scope>
    <source>
        <strain evidence="2 3">JCM 15976</strain>
    </source>
</reference>
<comment type="caution">
    <text evidence="2">The sequence shown here is derived from an EMBL/GenBank/DDBJ whole genome shotgun (WGS) entry which is preliminary data.</text>
</comment>